<feature type="region of interest" description="Disordered" evidence="1">
    <location>
        <begin position="391"/>
        <end position="491"/>
    </location>
</feature>
<feature type="region of interest" description="Disordered" evidence="1">
    <location>
        <begin position="313"/>
        <end position="340"/>
    </location>
</feature>
<feature type="compositionally biased region" description="Low complexity" evidence="1">
    <location>
        <begin position="475"/>
        <end position="491"/>
    </location>
</feature>
<feature type="compositionally biased region" description="Acidic residues" evidence="1">
    <location>
        <begin position="444"/>
        <end position="455"/>
    </location>
</feature>
<keyword evidence="3" id="KW-1185">Reference proteome</keyword>
<organism evidence="2 3">
    <name type="scientific">Macrostomum lignano</name>
    <dbReference type="NCBI Taxonomy" id="282301"/>
    <lineage>
        <taxon>Eukaryota</taxon>
        <taxon>Metazoa</taxon>
        <taxon>Spiralia</taxon>
        <taxon>Lophotrochozoa</taxon>
        <taxon>Platyhelminthes</taxon>
        <taxon>Rhabditophora</taxon>
        <taxon>Macrostomorpha</taxon>
        <taxon>Macrostomida</taxon>
        <taxon>Macrostomidae</taxon>
        <taxon>Macrostomum</taxon>
    </lineage>
</organism>
<feature type="compositionally biased region" description="Basic and acidic residues" evidence="1">
    <location>
        <begin position="397"/>
        <end position="409"/>
    </location>
</feature>
<feature type="region of interest" description="Disordered" evidence="1">
    <location>
        <begin position="128"/>
        <end position="169"/>
    </location>
</feature>
<gene>
    <name evidence="2" type="ORF">BOX15_Mlig000618g1</name>
</gene>
<sequence>MSGTHGLSSQLDREIPNCSDSQRLGTGDGNRKKRRQLQRLRQAADAEEDELKRREAALALRRQRLLEATEGLQRQQQRVRSLSDVASARSDNAEHWELWQPNNLNSVGLLNAGRLEDTWRLLKVAPAVAKASPRRQRQRSRGHSPKQQQQRRVHSSAPTRVEAVSFAEKYRPKKMHKTRCCQGRGLLGNSTPVDSGNDWVGLRDWETQQTALARVAMETAVNSSAALIKPVTMETKVKPVQTKPLAVAADKRFRAKQVTFATENAEPENKTDFEPPVSMVIEYKPLSPSSQAEAQDADESAPVTVQPLSSVPAVSTVADEASADAPDEAPDDAARDLSSSIETAAAALAKLPTGSNSKPSPVYTTVPLSVAKAVAAFDPQPAEIGLVKQQPVGIATREAEPAAPPERRRSILRTPGRQQRKSVRFADSALVSTSHQPVGADARDGDDEADGDVEQWDAAPTSSPLIPPPPPPLQRPQSQQQRQSASQPSRSLLMRRRLLEANIPMLTEQRPAASAILLAERRRFLTVGRAASPSPPSSGPGEPQPAVRVVHHHFGHRPAGLRQQQQQQHFHSVSSHQQRRQATAAIARKLEDSTVAGSAGSIVFPAPQPQKEFLRVSNFSPSDAGDSSGLSPSASPRSAQSLSLSHPSIRVLHQREPAAAVRAGAPPAELCNF</sequence>
<feature type="compositionally biased region" description="Acidic residues" evidence="1">
    <location>
        <begin position="321"/>
        <end position="331"/>
    </location>
</feature>
<evidence type="ECO:0000313" key="3">
    <source>
        <dbReference type="Proteomes" id="UP000215902"/>
    </source>
</evidence>
<reference evidence="2 3" key="1">
    <citation type="submission" date="2017-06" db="EMBL/GenBank/DDBJ databases">
        <title>A platform for efficient transgenesis in Macrostomum lignano, a flatworm model organism for stem cell research.</title>
        <authorList>
            <person name="Berezikov E."/>
        </authorList>
    </citation>
    <scope>NUCLEOTIDE SEQUENCE [LARGE SCALE GENOMIC DNA]</scope>
    <source>
        <strain evidence="2">DV1</strain>
        <tissue evidence="2">Whole organism</tissue>
    </source>
</reference>
<proteinExistence type="predicted"/>
<comment type="caution">
    <text evidence="2">The sequence shown here is derived from an EMBL/GenBank/DDBJ whole genome shotgun (WGS) entry which is preliminary data.</text>
</comment>
<protein>
    <submittedName>
        <fullName evidence="2">Uncharacterized protein</fullName>
    </submittedName>
</protein>
<dbReference type="AlphaFoldDB" id="A0A267FTX6"/>
<feature type="compositionally biased region" description="Pro residues" evidence="1">
    <location>
        <begin position="465"/>
        <end position="474"/>
    </location>
</feature>
<accession>A0A267FTX6</accession>
<feature type="compositionally biased region" description="Basic residues" evidence="1">
    <location>
        <begin position="132"/>
        <end position="154"/>
    </location>
</feature>
<evidence type="ECO:0000313" key="2">
    <source>
        <dbReference type="EMBL" id="PAA76459.1"/>
    </source>
</evidence>
<feature type="compositionally biased region" description="Low complexity" evidence="1">
    <location>
        <begin position="620"/>
        <end position="639"/>
    </location>
</feature>
<evidence type="ECO:0000256" key="1">
    <source>
        <dbReference type="SAM" id="MobiDB-lite"/>
    </source>
</evidence>
<feature type="compositionally biased region" description="Polar residues" evidence="1">
    <location>
        <begin position="1"/>
        <end position="10"/>
    </location>
</feature>
<name>A0A267FTX6_9PLAT</name>
<feature type="region of interest" description="Disordered" evidence="1">
    <location>
        <begin position="617"/>
        <end position="650"/>
    </location>
</feature>
<dbReference type="Proteomes" id="UP000215902">
    <property type="component" value="Unassembled WGS sequence"/>
</dbReference>
<dbReference type="EMBL" id="NIVC01000819">
    <property type="protein sequence ID" value="PAA76459.1"/>
    <property type="molecule type" value="Genomic_DNA"/>
</dbReference>
<feature type="region of interest" description="Disordered" evidence="1">
    <location>
        <begin position="1"/>
        <end position="50"/>
    </location>
</feature>